<dbReference type="STRING" id="679200.HMPREF9333_00964"/>
<keyword evidence="2" id="KW-1185">Reference proteome</keyword>
<proteinExistence type="predicted"/>
<dbReference type="RefSeq" id="WP_005540294.1">
    <property type="nucleotide sequence ID" value="NZ_JH378831.1"/>
</dbReference>
<evidence type="ECO:0000313" key="2">
    <source>
        <dbReference type="Proteomes" id="UP000003011"/>
    </source>
</evidence>
<evidence type="ECO:0000313" key="1">
    <source>
        <dbReference type="EMBL" id="EHI55921.1"/>
    </source>
</evidence>
<dbReference type="AlphaFoldDB" id="G5GHC4"/>
<dbReference type="EMBL" id="ACZL01000015">
    <property type="protein sequence ID" value="EHI55921.1"/>
    <property type="molecule type" value="Genomic_DNA"/>
</dbReference>
<accession>G5GHC4</accession>
<dbReference type="Pfam" id="PF11187">
    <property type="entry name" value="Mbeg1-like"/>
    <property type="match status" value="1"/>
</dbReference>
<dbReference type="InterPro" id="IPR029058">
    <property type="entry name" value="AB_hydrolase_fold"/>
</dbReference>
<protein>
    <recommendedName>
        <fullName evidence="3">DUF2974 domain-containing protein</fullName>
    </recommendedName>
</protein>
<dbReference type="OrthoDB" id="9769481at2"/>
<organism evidence="1 2">
    <name type="scientific">Johnsonella ignava ATCC 51276</name>
    <dbReference type="NCBI Taxonomy" id="679200"/>
    <lineage>
        <taxon>Bacteria</taxon>
        <taxon>Bacillati</taxon>
        <taxon>Bacillota</taxon>
        <taxon>Clostridia</taxon>
        <taxon>Lachnospirales</taxon>
        <taxon>Lachnospiraceae</taxon>
        <taxon>Johnsonella</taxon>
    </lineage>
</organism>
<name>G5GHC4_9FIRM</name>
<dbReference type="PATRIC" id="fig|679200.3.peg.1015"/>
<gene>
    <name evidence="1" type="ORF">HMPREF9333_00964</name>
</gene>
<dbReference type="eggNOG" id="COG1073">
    <property type="taxonomic scope" value="Bacteria"/>
</dbReference>
<dbReference type="SUPFAM" id="SSF53474">
    <property type="entry name" value="alpha/beta-Hydrolases"/>
    <property type="match status" value="1"/>
</dbReference>
<dbReference type="HOGENOM" id="CLU_043142_2_0_9"/>
<dbReference type="InterPro" id="IPR024499">
    <property type="entry name" value="Mbeg1-like"/>
</dbReference>
<sequence length="379" mass="42902">MANIIDYIKWRGDLKFTNDAFNEVDNVILAELAYINFSGIVPANKEGGIRLRDAAGIFLRSFKQKEIEKRGLHMVTPFEILKNIRRSRRFGAIILYNYIEDISDYEGTQFSAVSMKLDDKSLYIAYSGTDDTIAGWRENFTMSFAKRTVAQQKAVDYINESAGTGDEVIRVGGHSKGGNLAVYASIYCDKNVKDRIRRVFNNDGPGFTRSSVPEDDYNSIVSRIETIIPTDSIVGMLLEHDEDVSVVKSINMGIAQHDAGNWQLERTKFIREKDIGKSASLLNKTIVNWLARLKPDERKEFINVVFDILQENNIKTLGDLTGMPPDMLFNLFKDWGRVNAANDDIIGRTMKVFWEEGGNSLKDEIGKFIENVLHGKKQS</sequence>
<evidence type="ECO:0008006" key="3">
    <source>
        <dbReference type="Google" id="ProtNLM"/>
    </source>
</evidence>
<dbReference type="Proteomes" id="UP000003011">
    <property type="component" value="Unassembled WGS sequence"/>
</dbReference>
<comment type="caution">
    <text evidence="1">The sequence shown here is derived from an EMBL/GenBank/DDBJ whole genome shotgun (WGS) entry which is preliminary data.</text>
</comment>
<reference evidence="1 2" key="1">
    <citation type="submission" date="2011-08" db="EMBL/GenBank/DDBJ databases">
        <title>The Genome Sequence of Johnsonella ignava ATCC 51276.</title>
        <authorList>
            <consortium name="The Broad Institute Genome Sequencing Platform"/>
            <person name="Earl A."/>
            <person name="Ward D."/>
            <person name="Feldgarden M."/>
            <person name="Gevers D."/>
            <person name="Izard J."/>
            <person name="Blanton J.M."/>
            <person name="Baranova O.V."/>
            <person name="Dewhirst F.E."/>
            <person name="Young S.K."/>
            <person name="Zeng Q."/>
            <person name="Gargeya S."/>
            <person name="Fitzgerald M."/>
            <person name="Haas B."/>
            <person name="Abouelleil A."/>
            <person name="Alvarado L."/>
            <person name="Arachchi H.M."/>
            <person name="Berlin A."/>
            <person name="Brown A."/>
            <person name="Chapman S.B."/>
            <person name="Chen Z."/>
            <person name="Dunbar C."/>
            <person name="Freedman E."/>
            <person name="Gearin G."/>
            <person name="Gellesch M."/>
            <person name="Goldberg J."/>
            <person name="Griggs A."/>
            <person name="Gujja S."/>
            <person name="Heiman D."/>
            <person name="Howarth C."/>
            <person name="Larson L."/>
            <person name="Lui A."/>
            <person name="MacDonald P.J.P."/>
            <person name="Montmayeur A."/>
            <person name="Murphy C."/>
            <person name="Neiman D."/>
            <person name="Pearson M."/>
            <person name="Priest M."/>
            <person name="Roberts A."/>
            <person name="Saif S."/>
            <person name="Shea T."/>
            <person name="Shenoy N."/>
            <person name="Sisk P."/>
            <person name="Stolte C."/>
            <person name="Sykes S."/>
            <person name="Wortman J."/>
            <person name="Nusbaum C."/>
            <person name="Birren B."/>
        </authorList>
    </citation>
    <scope>NUCLEOTIDE SEQUENCE [LARGE SCALE GENOMIC DNA]</scope>
    <source>
        <strain evidence="1 2">ATCC 51276</strain>
    </source>
</reference>